<evidence type="ECO:0000313" key="1">
    <source>
        <dbReference type="EMBL" id="KAG6376392.1"/>
    </source>
</evidence>
<dbReference type="AlphaFoldDB" id="A0A8I2YR87"/>
<gene>
    <name evidence="1" type="ORF">JVT61DRAFT_2377</name>
</gene>
<reference evidence="1" key="1">
    <citation type="submission" date="2021-03" db="EMBL/GenBank/DDBJ databases">
        <title>Evolutionary innovations through gain and loss of genes in the ectomycorrhizal Boletales.</title>
        <authorList>
            <person name="Wu G."/>
            <person name="Miyauchi S."/>
            <person name="Morin E."/>
            <person name="Yang Z.-L."/>
            <person name="Xu J."/>
            <person name="Martin F.M."/>
        </authorList>
    </citation>
    <scope>NUCLEOTIDE SEQUENCE</scope>
    <source>
        <strain evidence="1">BR01</strain>
    </source>
</reference>
<evidence type="ECO:0000313" key="2">
    <source>
        <dbReference type="Proteomes" id="UP000683000"/>
    </source>
</evidence>
<name>A0A8I2YR87_9AGAM</name>
<organism evidence="1 2">
    <name type="scientific">Boletus reticuloceps</name>
    <dbReference type="NCBI Taxonomy" id="495285"/>
    <lineage>
        <taxon>Eukaryota</taxon>
        <taxon>Fungi</taxon>
        <taxon>Dikarya</taxon>
        <taxon>Basidiomycota</taxon>
        <taxon>Agaricomycotina</taxon>
        <taxon>Agaricomycetes</taxon>
        <taxon>Agaricomycetidae</taxon>
        <taxon>Boletales</taxon>
        <taxon>Boletineae</taxon>
        <taxon>Boletaceae</taxon>
        <taxon>Boletoideae</taxon>
        <taxon>Boletus</taxon>
    </lineage>
</organism>
<comment type="caution">
    <text evidence="1">The sequence shown here is derived from an EMBL/GenBank/DDBJ whole genome shotgun (WGS) entry which is preliminary data.</text>
</comment>
<protein>
    <submittedName>
        <fullName evidence="1">Uncharacterized protein</fullName>
    </submittedName>
</protein>
<accession>A0A8I2YR87</accession>
<dbReference type="EMBL" id="JAGFBS010000012">
    <property type="protein sequence ID" value="KAG6376392.1"/>
    <property type="molecule type" value="Genomic_DNA"/>
</dbReference>
<sequence length="161" mass="17411">MLPSSSHRRKYNSNYNLNLNPKLWSATRTAGQHDMNLFGSTMSMNGMNDFHFTSEMGPVADMSTFPPTMATLPTSDEGMGMLSMENIFSNGFWDSVLVPGYSDTMEGLSGGFVFGAGGSGLITPGWLPSPLPSGHSTPPRNVNSMDYTQQNLGTALMQRKG</sequence>
<proteinExistence type="predicted"/>
<keyword evidence="2" id="KW-1185">Reference proteome</keyword>
<dbReference type="OrthoDB" id="3429912at2759"/>
<dbReference type="Proteomes" id="UP000683000">
    <property type="component" value="Unassembled WGS sequence"/>
</dbReference>